<feature type="repeat" description="PPR" evidence="2">
    <location>
        <begin position="121"/>
        <end position="155"/>
    </location>
</feature>
<dbReference type="Gene3D" id="1.25.40.10">
    <property type="entry name" value="Tetratricopeptide repeat domain"/>
    <property type="match status" value="1"/>
</dbReference>
<dbReference type="NCBIfam" id="TIGR00756">
    <property type="entry name" value="PPR"/>
    <property type="match status" value="2"/>
</dbReference>
<dbReference type="OrthoDB" id="730395at2759"/>
<accession>A0A2P5CRM8</accession>
<dbReference type="GO" id="GO:0003723">
    <property type="term" value="F:RNA binding"/>
    <property type="evidence" value="ECO:0007669"/>
    <property type="project" value="InterPro"/>
</dbReference>
<evidence type="ECO:0000256" key="2">
    <source>
        <dbReference type="PROSITE-ProRule" id="PRU00708"/>
    </source>
</evidence>
<dbReference type="GO" id="GO:0009451">
    <property type="term" value="P:RNA modification"/>
    <property type="evidence" value="ECO:0007669"/>
    <property type="project" value="InterPro"/>
</dbReference>
<reference evidence="4" key="1">
    <citation type="submission" date="2016-06" db="EMBL/GenBank/DDBJ databases">
        <title>Parallel loss of symbiosis genes in relatives of nitrogen-fixing non-legume Parasponia.</title>
        <authorList>
            <person name="Van Velzen R."/>
            <person name="Holmer R."/>
            <person name="Bu F."/>
            <person name="Rutten L."/>
            <person name="Van Zeijl A."/>
            <person name="Liu W."/>
            <person name="Santuari L."/>
            <person name="Cao Q."/>
            <person name="Sharma T."/>
            <person name="Shen D."/>
            <person name="Roswanjaya Y."/>
            <person name="Wardhani T."/>
            <person name="Kalhor M.S."/>
            <person name="Jansen J."/>
            <person name="Van den Hoogen J."/>
            <person name="Gungor B."/>
            <person name="Hartog M."/>
            <person name="Hontelez J."/>
            <person name="Verver J."/>
            <person name="Yang W.-C."/>
            <person name="Schijlen E."/>
            <person name="Repin R."/>
            <person name="Schilthuizen M."/>
            <person name="Schranz E."/>
            <person name="Heidstra R."/>
            <person name="Miyata K."/>
            <person name="Fedorova E."/>
            <person name="Kohlen W."/>
            <person name="Bisseling T."/>
            <person name="Smit S."/>
            <person name="Geurts R."/>
        </authorList>
    </citation>
    <scope>NUCLEOTIDE SEQUENCE [LARGE SCALE GENOMIC DNA]</scope>
    <source>
        <strain evidence="4">cv. WU1-14</strain>
    </source>
</reference>
<gene>
    <name evidence="3" type="ORF">PanWU01x14_129940</name>
</gene>
<dbReference type="InterPro" id="IPR002885">
    <property type="entry name" value="PPR_rpt"/>
</dbReference>
<dbReference type="InterPro" id="IPR046960">
    <property type="entry name" value="PPR_At4g14850-like_plant"/>
</dbReference>
<sequence length="254" mass="28977">MYVLCESFLHAKNKFHHLELGLASPWNWMIRGFTMMGLFKYALMFNFKMLGYGTSPDKYIFPPVIKACGSLNNVSLEKQVHERIRLMGLEVDVGSSLIKLYAENGCIDDARNLFDKMPQRDRVLWNIMFNGYMKNGDMKHSVEMFLEMTKSDVKPNSKFGDGTQDSPPKYHSGSDCLHSNDFRNGEPEEAIDLFRQMGLEGTKYDCVSISAALHGKEIHGFMIRRAFSSDILSGKCPDRLVRQMWKLGFCSPGV</sequence>
<protein>
    <submittedName>
        <fullName evidence="3">Pentatricopeptide repeat</fullName>
    </submittedName>
</protein>
<dbReference type="PROSITE" id="PS51375">
    <property type="entry name" value="PPR"/>
    <property type="match status" value="1"/>
</dbReference>
<evidence type="ECO:0000256" key="1">
    <source>
        <dbReference type="ARBA" id="ARBA00022737"/>
    </source>
</evidence>
<keyword evidence="1" id="KW-0677">Repeat</keyword>
<dbReference type="Pfam" id="PF01535">
    <property type="entry name" value="PPR"/>
    <property type="match status" value="2"/>
</dbReference>
<proteinExistence type="predicted"/>
<dbReference type="PANTHER" id="PTHR47926">
    <property type="entry name" value="PENTATRICOPEPTIDE REPEAT-CONTAINING PROTEIN"/>
    <property type="match status" value="1"/>
</dbReference>
<name>A0A2P5CRM8_PARAD</name>
<comment type="caution">
    <text evidence="3">The sequence shown here is derived from an EMBL/GenBank/DDBJ whole genome shotgun (WGS) entry which is preliminary data.</text>
</comment>
<evidence type="ECO:0000313" key="4">
    <source>
        <dbReference type="Proteomes" id="UP000237105"/>
    </source>
</evidence>
<dbReference type="InterPro" id="IPR011990">
    <property type="entry name" value="TPR-like_helical_dom_sf"/>
</dbReference>
<keyword evidence="4" id="KW-1185">Reference proteome</keyword>
<dbReference type="Pfam" id="PF13041">
    <property type="entry name" value="PPR_2"/>
    <property type="match status" value="1"/>
</dbReference>
<organism evidence="3 4">
    <name type="scientific">Parasponia andersonii</name>
    <name type="common">Sponia andersonii</name>
    <dbReference type="NCBI Taxonomy" id="3476"/>
    <lineage>
        <taxon>Eukaryota</taxon>
        <taxon>Viridiplantae</taxon>
        <taxon>Streptophyta</taxon>
        <taxon>Embryophyta</taxon>
        <taxon>Tracheophyta</taxon>
        <taxon>Spermatophyta</taxon>
        <taxon>Magnoliopsida</taxon>
        <taxon>eudicotyledons</taxon>
        <taxon>Gunneridae</taxon>
        <taxon>Pentapetalae</taxon>
        <taxon>rosids</taxon>
        <taxon>fabids</taxon>
        <taxon>Rosales</taxon>
        <taxon>Cannabaceae</taxon>
        <taxon>Parasponia</taxon>
    </lineage>
</organism>
<dbReference type="Proteomes" id="UP000237105">
    <property type="component" value="Unassembled WGS sequence"/>
</dbReference>
<dbReference type="AlphaFoldDB" id="A0A2P5CRM8"/>
<evidence type="ECO:0000313" key="3">
    <source>
        <dbReference type="EMBL" id="PON63662.1"/>
    </source>
</evidence>
<dbReference type="EMBL" id="JXTB01000102">
    <property type="protein sequence ID" value="PON63662.1"/>
    <property type="molecule type" value="Genomic_DNA"/>
</dbReference>